<accession>A0A2T3B4F6</accession>
<feature type="non-terminal residue" evidence="3">
    <location>
        <position position="207"/>
    </location>
</feature>
<gene>
    <name evidence="3" type="ORF">M430DRAFT_41821</name>
</gene>
<dbReference type="EMBL" id="KZ679010">
    <property type="protein sequence ID" value="PSS20516.1"/>
    <property type="molecule type" value="Genomic_DNA"/>
</dbReference>
<evidence type="ECO:0000256" key="1">
    <source>
        <dbReference type="SAM" id="MobiDB-lite"/>
    </source>
</evidence>
<dbReference type="InParanoid" id="A0A2T3B4F6"/>
<dbReference type="GeneID" id="36575589"/>
<dbReference type="Proteomes" id="UP000241818">
    <property type="component" value="Unassembled WGS sequence"/>
</dbReference>
<dbReference type="InterPro" id="IPR024630">
    <property type="entry name" value="Stc1"/>
</dbReference>
<dbReference type="STRING" id="857342.A0A2T3B4F6"/>
<dbReference type="RefSeq" id="XP_024721786.1">
    <property type="nucleotide sequence ID" value="XM_024867508.1"/>
</dbReference>
<organism evidence="3 4">
    <name type="scientific">Amorphotheca resinae ATCC 22711</name>
    <dbReference type="NCBI Taxonomy" id="857342"/>
    <lineage>
        <taxon>Eukaryota</taxon>
        <taxon>Fungi</taxon>
        <taxon>Dikarya</taxon>
        <taxon>Ascomycota</taxon>
        <taxon>Pezizomycotina</taxon>
        <taxon>Leotiomycetes</taxon>
        <taxon>Helotiales</taxon>
        <taxon>Amorphothecaceae</taxon>
        <taxon>Amorphotheca</taxon>
    </lineage>
</organism>
<dbReference type="Pfam" id="PF12898">
    <property type="entry name" value="Stc1"/>
    <property type="match status" value="1"/>
</dbReference>
<evidence type="ECO:0000313" key="4">
    <source>
        <dbReference type="Proteomes" id="UP000241818"/>
    </source>
</evidence>
<feature type="region of interest" description="Disordered" evidence="1">
    <location>
        <begin position="124"/>
        <end position="207"/>
    </location>
</feature>
<sequence length="207" mass="23170">MPPPPKNPFFTLSAEERKDIPLPDRQDQQFKCRQCDHWKNPISFSNKEIKDYQFKKYNLDSINGVTARLRCRTCAGEQFHELQCEGPCGIWKSLDNFSKAQRTRGSKWCQECIMWKEAAEPGVITTAAPGTDLSPDELNQDSEWREDYYSGSEDAMDSDGEDLNKSYPPGSDVQALSSTGEKNKSTAGTMNTPDPSTVPTQSTLTGA</sequence>
<reference evidence="3 4" key="1">
    <citation type="journal article" date="2018" name="New Phytol.">
        <title>Comparative genomics and transcriptomics depict ericoid mycorrhizal fungi as versatile saprotrophs and plant mutualists.</title>
        <authorList>
            <person name="Martino E."/>
            <person name="Morin E."/>
            <person name="Grelet G.A."/>
            <person name="Kuo A."/>
            <person name="Kohler A."/>
            <person name="Daghino S."/>
            <person name="Barry K.W."/>
            <person name="Cichocki N."/>
            <person name="Clum A."/>
            <person name="Dockter R.B."/>
            <person name="Hainaut M."/>
            <person name="Kuo R.C."/>
            <person name="LaButti K."/>
            <person name="Lindahl B.D."/>
            <person name="Lindquist E.A."/>
            <person name="Lipzen A."/>
            <person name="Khouja H.R."/>
            <person name="Magnuson J."/>
            <person name="Murat C."/>
            <person name="Ohm R.A."/>
            <person name="Singer S.W."/>
            <person name="Spatafora J.W."/>
            <person name="Wang M."/>
            <person name="Veneault-Fourrey C."/>
            <person name="Henrissat B."/>
            <person name="Grigoriev I.V."/>
            <person name="Martin F.M."/>
            <person name="Perotto S."/>
        </authorList>
    </citation>
    <scope>NUCLEOTIDE SEQUENCE [LARGE SCALE GENOMIC DNA]</scope>
    <source>
        <strain evidence="3 4">ATCC 22711</strain>
    </source>
</reference>
<feature type="compositionally biased region" description="Polar residues" evidence="1">
    <location>
        <begin position="174"/>
        <end position="207"/>
    </location>
</feature>
<dbReference type="AlphaFoldDB" id="A0A2T3B4F6"/>
<feature type="domain" description="Stc1" evidence="2">
    <location>
        <begin position="31"/>
        <end position="113"/>
    </location>
</feature>
<evidence type="ECO:0000313" key="3">
    <source>
        <dbReference type="EMBL" id="PSS20516.1"/>
    </source>
</evidence>
<evidence type="ECO:0000259" key="2">
    <source>
        <dbReference type="Pfam" id="PF12898"/>
    </source>
</evidence>
<protein>
    <recommendedName>
        <fullName evidence="2">Stc1 domain-containing protein</fullName>
    </recommendedName>
</protein>
<keyword evidence="4" id="KW-1185">Reference proteome</keyword>
<dbReference type="OrthoDB" id="3514033at2759"/>
<proteinExistence type="predicted"/>
<name>A0A2T3B4F6_AMORE</name>